<proteinExistence type="predicted"/>
<dbReference type="Pfam" id="PF01541">
    <property type="entry name" value="GIY-YIG"/>
    <property type="match status" value="1"/>
</dbReference>
<dbReference type="Gene3D" id="3.40.1440.10">
    <property type="entry name" value="GIY-YIG endonuclease"/>
    <property type="match status" value="1"/>
</dbReference>
<feature type="domain" description="GIY-YIG" evidence="1">
    <location>
        <begin position="175"/>
        <end position="251"/>
    </location>
</feature>
<gene>
    <name evidence="2" type="ORF">MB09_12695</name>
</gene>
<dbReference type="InterPro" id="IPR050066">
    <property type="entry name" value="UvrABC_protein_C"/>
</dbReference>
<dbReference type="SUPFAM" id="SSF82771">
    <property type="entry name" value="GIY-YIG endonuclease"/>
    <property type="match status" value="1"/>
</dbReference>
<dbReference type="PROSITE" id="PS50164">
    <property type="entry name" value="GIY_YIG"/>
    <property type="match status" value="1"/>
</dbReference>
<evidence type="ECO:0000313" key="3">
    <source>
        <dbReference type="Proteomes" id="UP000033497"/>
    </source>
</evidence>
<dbReference type="EMBL" id="JSVU01000008">
    <property type="protein sequence ID" value="KJJ37876.1"/>
    <property type="molecule type" value="Genomic_DNA"/>
</dbReference>
<evidence type="ECO:0000313" key="2">
    <source>
        <dbReference type="EMBL" id="KJJ37876.1"/>
    </source>
</evidence>
<comment type="caution">
    <text evidence="2">The sequence shown here is derived from an EMBL/GenBank/DDBJ whole genome shotgun (WGS) entry which is preliminary data.</text>
</comment>
<sequence>MIFTYLQSMPHGRNQEVLYRITVLSTHNDAQAGVYTIRPEKTIPKRVYESAHLDRQELLSAPPFCDIADDLIDLYANKKMVFWDRKQFALLRHQFKIIGFNFKGVPIFVYPGKTPRDVLAAFADTLGTNVGTEHSIGFALKVLDYMKTVKGDKKERYAQPNTNADLQLDWKKYKPLPGVYFFLNNIEEVLYVGKAKNIRKRLQGHFSRRPDKGKLDYSQVKNILVEYAGNDFIAQLMESEAIKRLQPTYNTQQINNSPPYIINKTYTANGIARLKITRKEIKDSLPEKYFNRDSVKQALLLFRDTYGLCRKYCGIESVKGPCSDYGKNKCKGICAGVESREAYNERFGRAIKEFEARKERKIFKMKGRSSSEDAFVYTVNDVYEGYGFIDKSAVCYSINDLLGFLTPQKNNYDTSRIIHTLQNKISKENILILPKE</sequence>
<dbReference type="InterPro" id="IPR047296">
    <property type="entry name" value="GIY-YIG_UvrC_Cho"/>
</dbReference>
<dbReference type="SMART" id="SM00465">
    <property type="entry name" value="GIYc"/>
    <property type="match status" value="1"/>
</dbReference>
<organism evidence="2 3">
    <name type="scientific">Aequorivita vladivostokensis</name>
    <dbReference type="NCBI Taxonomy" id="171194"/>
    <lineage>
        <taxon>Bacteria</taxon>
        <taxon>Pseudomonadati</taxon>
        <taxon>Bacteroidota</taxon>
        <taxon>Flavobacteriia</taxon>
        <taxon>Flavobacteriales</taxon>
        <taxon>Flavobacteriaceae</taxon>
        <taxon>Aequorivita</taxon>
    </lineage>
</organism>
<evidence type="ECO:0000259" key="1">
    <source>
        <dbReference type="PROSITE" id="PS50164"/>
    </source>
</evidence>
<dbReference type="InterPro" id="IPR035901">
    <property type="entry name" value="GIY-YIG_endonuc_sf"/>
</dbReference>
<dbReference type="CDD" id="cd10434">
    <property type="entry name" value="GIY-YIG_UvrC_Cho"/>
    <property type="match status" value="1"/>
</dbReference>
<name>A0ABR5DGJ5_9FLAO</name>
<dbReference type="RefSeq" id="WP_045081273.1">
    <property type="nucleotide sequence ID" value="NZ_JSVU01000008.1"/>
</dbReference>
<dbReference type="PANTHER" id="PTHR30562">
    <property type="entry name" value="UVRC/OXIDOREDUCTASE"/>
    <property type="match status" value="1"/>
</dbReference>
<accession>A0ABR5DGJ5</accession>
<dbReference type="InterPro" id="IPR000305">
    <property type="entry name" value="GIY-YIG_endonuc"/>
</dbReference>
<reference evidence="2 3" key="1">
    <citation type="submission" date="2014-10" db="EMBL/GenBank/DDBJ databases">
        <title>Genome sequencing of Vitellibacter vladivostokensis KMM 3516.</title>
        <authorList>
            <person name="Thevarajoo S."/>
            <person name="Selvaratnam C."/>
            <person name="Goh K.M."/>
            <person name="Chong C.S."/>
        </authorList>
    </citation>
    <scope>NUCLEOTIDE SEQUENCE [LARGE SCALE GENOMIC DNA]</scope>
    <source>
        <strain evidence="2 3">KMM 3516</strain>
    </source>
</reference>
<keyword evidence="3" id="KW-1185">Reference proteome</keyword>
<dbReference type="PANTHER" id="PTHR30562:SF1">
    <property type="entry name" value="UVRABC SYSTEM PROTEIN C"/>
    <property type="match status" value="1"/>
</dbReference>
<dbReference type="Proteomes" id="UP000033497">
    <property type="component" value="Unassembled WGS sequence"/>
</dbReference>
<protein>
    <recommendedName>
        <fullName evidence="1">GIY-YIG domain-containing protein</fullName>
    </recommendedName>
</protein>